<dbReference type="FunFam" id="2.70.70.10:FF:000006">
    <property type="entry name" value="M23 family peptidase"/>
    <property type="match status" value="1"/>
</dbReference>
<accession>A0A0J8VDM4</accession>
<dbReference type="CDD" id="cd12797">
    <property type="entry name" value="M23_peptidase"/>
    <property type="match status" value="1"/>
</dbReference>
<keyword evidence="3" id="KW-0472">Membrane</keyword>
<feature type="coiled-coil region" evidence="2">
    <location>
        <begin position="60"/>
        <end position="108"/>
    </location>
</feature>
<organism evidence="5 6">
    <name type="scientific">Photobacterium swingsii</name>
    <dbReference type="NCBI Taxonomy" id="680026"/>
    <lineage>
        <taxon>Bacteria</taxon>
        <taxon>Pseudomonadati</taxon>
        <taxon>Pseudomonadota</taxon>
        <taxon>Gammaproteobacteria</taxon>
        <taxon>Vibrionales</taxon>
        <taxon>Vibrionaceae</taxon>
        <taxon>Photobacterium</taxon>
    </lineage>
</organism>
<dbReference type="InterPro" id="IPR011055">
    <property type="entry name" value="Dup_hybrid_motif"/>
</dbReference>
<keyword evidence="3" id="KW-0812">Transmembrane</keyword>
<evidence type="ECO:0000259" key="4">
    <source>
        <dbReference type="Pfam" id="PF01551"/>
    </source>
</evidence>
<dbReference type="RefSeq" id="WP_048897886.1">
    <property type="nucleotide sequence ID" value="NZ_AP024853.1"/>
</dbReference>
<dbReference type="PANTHER" id="PTHR21666:SF289">
    <property type="entry name" value="L-ALA--D-GLU ENDOPEPTIDASE"/>
    <property type="match status" value="1"/>
</dbReference>
<dbReference type="OrthoDB" id="9805070at2"/>
<evidence type="ECO:0000313" key="6">
    <source>
        <dbReference type="Proteomes" id="UP000240481"/>
    </source>
</evidence>
<dbReference type="Proteomes" id="UP000240481">
    <property type="component" value="Unassembled WGS sequence"/>
</dbReference>
<dbReference type="InterPro" id="IPR016047">
    <property type="entry name" value="M23ase_b-sheet_dom"/>
</dbReference>
<dbReference type="PANTHER" id="PTHR21666">
    <property type="entry name" value="PEPTIDASE-RELATED"/>
    <property type="match status" value="1"/>
</dbReference>
<reference evidence="5 6" key="1">
    <citation type="submission" date="2018-01" db="EMBL/GenBank/DDBJ databases">
        <title>Whole genome sequencing of Histamine producing bacteria.</title>
        <authorList>
            <person name="Butler K."/>
        </authorList>
    </citation>
    <scope>NUCLEOTIDE SEQUENCE [LARGE SCALE GENOMIC DNA]</scope>
    <source>
        <strain evidence="5 6">DSM 24669</strain>
    </source>
</reference>
<dbReference type="Pfam" id="PF01551">
    <property type="entry name" value="Peptidase_M23"/>
    <property type="match status" value="1"/>
</dbReference>
<gene>
    <name evidence="5" type="ORF">C9I94_08650</name>
</gene>
<feature type="transmembrane region" description="Helical" evidence="3">
    <location>
        <begin position="30"/>
        <end position="50"/>
    </location>
</feature>
<evidence type="ECO:0000256" key="2">
    <source>
        <dbReference type="SAM" id="Coils"/>
    </source>
</evidence>
<dbReference type="SUPFAM" id="SSF51261">
    <property type="entry name" value="Duplicated hybrid motif"/>
    <property type="match status" value="1"/>
</dbReference>
<evidence type="ECO:0000256" key="3">
    <source>
        <dbReference type="SAM" id="Phobius"/>
    </source>
</evidence>
<keyword evidence="3" id="KW-1133">Transmembrane helix</keyword>
<name>A0A0J8VDM4_9GAMM</name>
<keyword evidence="1" id="KW-0732">Signal</keyword>
<dbReference type="EMBL" id="PYLZ01000004">
    <property type="protein sequence ID" value="PSW24871.1"/>
    <property type="molecule type" value="Genomic_DNA"/>
</dbReference>
<dbReference type="GO" id="GO:0004222">
    <property type="term" value="F:metalloendopeptidase activity"/>
    <property type="evidence" value="ECO:0007669"/>
    <property type="project" value="TreeGrafter"/>
</dbReference>
<protein>
    <submittedName>
        <fullName evidence="5">Peptidase M23</fullName>
    </submittedName>
</protein>
<proteinExistence type="predicted"/>
<evidence type="ECO:0000256" key="1">
    <source>
        <dbReference type="ARBA" id="ARBA00022729"/>
    </source>
</evidence>
<sequence>MKNRIIISVSTVNGSKHFHLGMKAQKRVRYAVIATAAVSLLTLGSIFYLVNEVDFAKGKQEELERRSYTLNEELDALNQLKDDLEHDLDERESKLSSVSDRLGELENLLGVNANNHDPIESRLDVAAINSAVRVAVLESLPNGAPVKNARQSSQFGKRKHPVTGKIRLHAGLDFAVNIGTPIYAPADGVVETVRPSNKGSGNFIRLQHSFGITSSYSHLKKFAVRSGDFVDKGELIGYSGNSGLSSGPHLHYEIRFVGRPLNPRPFVDWSMDNFEHIFEKERKIKWVSLINKVEQRVSSQLQLSSQKVVTSLESSS</sequence>
<keyword evidence="2" id="KW-0175">Coiled coil</keyword>
<dbReference type="Gene3D" id="2.70.70.10">
    <property type="entry name" value="Glucose Permease (Domain IIA)"/>
    <property type="match status" value="1"/>
</dbReference>
<evidence type="ECO:0000313" key="5">
    <source>
        <dbReference type="EMBL" id="PSW24871.1"/>
    </source>
</evidence>
<comment type="caution">
    <text evidence="5">The sequence shown here is derived from an EMBL/GenBank/DDBJ whole genome shotgun (WGS) entry which is preliminary data.</text>
</comment>
<feature type="domain" description="M23ase beta-sheet core" evidence="4">
    <location>
        <begin position="168"/>
        <end position="263"/>
    </location>
</feature>
<dbReference type="AlphaFoldDB" id="A0A0J8VDM4"/>
<keyword evidence="6" id="KW-1185">Reference proteome</keyword>
<dbReference type="InterPro" id="IPR050570">
    <property type="entry name" value="Cell_wall_metabolism_enzyme"/>
</dbReference>
<dbReference type="STRING" id="680026.AB733_05725"/>